<sequence length="109" mass="12378">MTKQKFELKPSDENEALNNETTLAKKALVRKIRTRKANLNFLLSDIETASPTTFVLSDDETMDQNQQDNSSVVLLPNNNHTLTALYSTKSLMILHSLGEMRSTQDYEET</sequence>
<dbReference type="AlphaFoldDB" id="A0A9N9I774"/>
<protein>
    <submittedName>
        <fullName evidence="1">2396_t:CDS:1</fullName>
    </submittedName>
</protein>
<reference evidence="1" key="1">
    <citation type="submission" date="2021-06" db="EMBL/GenBank/DDBJ databases">
        <authorList>
            <person name="Kallberg Y."/>
            <person name="Tangrot J."/>
            <person name="Rosling A."/>
        </authorList>
    </citation>
    <scope>NUCLEOTIDE SEQUENCE</scope>
    <source>
        <strain evidence="1">UK204</strain>
    </source>
</reference>
<accession>A0A9N9I774</accession>
<evidence type="ECO:0000313" key="2">
    <source>
        <dbReference type="Proteomes" id="UP000789570"/>
    </source>
</evidence>
<dbReference type="Proteomes" id="UP000789570">
    <property type="component" value="Unassembled WGS sequence"/>
</dbReference>
<name>A0A9N9I774_9GLOM</name>
<gene>
    <name evidence="1" type="ORF">FCALED_LOCUS14585</name>
</gene>
<comment type="caution">
    <text evidence="1">The sequence shown here is derived from an EMBL/GenBank/DDBJ whole genome shotgun (WGS) entry which is preliminary data.</text>
</comment>
<evidence type="ECO:0000313" key="1">
    <source>
        <dbReference type="EMBL" id="CAG8724662.1"/>
    </source>
</evidence>
<organism evidence="1 2">
    <name type="scientific">Funneliformis caledonium</name>
    <dbReference type="NCBI Taxonomy" id="1117310"/>
    <lineage>
        <taxon>Eukaryota</taxon>
        <taxon>Fungi</taxon>
        <taxon>Fungi incertae sedis</taxon>
        <taxon>Mucoromycota</taxon>
        <taxon>Glomeromycotina</taxon>
        <taxon>Glomeromycetes</taxon>
        <taxon>Glomerales</taxon>
        <taxon>Glomeraceae</taxon>
        <taxon>Funneliformis</taxon>
    </lineage>
</organism>
<keyword evidence="2" id="KW-1185">Reference proteome</keyword>
<dbReference type="EMBL" id="CAJVPQ010010914">
    <property type="protein sequence ID" value="CAG8724662.1"/>
    <property type="molecule type" value="Genomic_DNA"/>
</dbReference>
<proteinExistence type="predicted"/>